<evidence type="ECO:0000313" key="2">
    <source>
        <dbReference type="EMBL" id="KAF2795776.1"/>
    </source>
</evidence>
<proteinExistence type="predicted"/>
<evidence type="ECO:0000256" key="1">
    <source>
        <dbReference type="SAM" id="Phobius"/>
    </source>
</evidence>
<keyword evidence="3" id="KW-1185">Reference proteome</keyword>
<gene>
    <name evidence="2" type="ORF">K505DRAFT_8530</name>
</gene>
<keyword evidence="1" id="KW-0812">Transmembrane</keyword>
<sequence length="147" mass="16394">MCCTVHTRQESVTPGPLSTKHACMHAVVDMYICGESIFPAFDTRARAPWRVGRVLQLVGWGGVGARWVAYLLTVCMYSACIAWWGLWVWGWGCVHGGNSSGRRILLLWGRGPRGGLWRNGWVMHFLWGGGWAEWCLSLSLFVCCSCG</sequence>
<evidence type="ECO:0000313" key="3">
    <source>
        <dbReference type="Proteomes" id="UP000799757"/>
    </source>
</evidence>
<dbReference type="EMBL" id="MU001848">
    <property type="protein sequence ID" value="KAF2795776.1"/>
    <property type="molecule type" value="Genomic_DNA"/>
</dbReference>
<feature type="transmembrane region" description="Helical" evidence="1">
    <location>
        <begin position="67"/>
        <end position="94"/>
    </location>
</feature>
<reference evidence="2" key="1">
    <citation type="journal article" date="2020" name="Stud. Mycol.">
        <title>101 Dothideomycetes genomes: a test case for predicting lifestyles and emergence of pathogens.</title>
        <authorList>
            <person name="Haridas S."/>
            <person name="Albert R."/>
            <person name="Binder M."/>
            <person name="Bloem J."/>
            <person name="Labutti K."/>
            <person name="Salamov A."/>
            <person name="Andreopoulos B."/>
            <person name="Baker S."/>
            <person name="Barry K."/>
            <person name="Bills G."/>
            <person name="Bluhm B."/>
            <person name="Cannon C."/>
            <person name="Castanera R."/>
            <person name="Culley D."/>
            <person name="Daum C."/>
            <person name="Ezra D."/>
            <person name="Gonzalez J."/>
            <person name="Henrissat B."/>
            <person name="Kuo A."/>
            <person name="Liang C."/>
            <person name="Lipzen A."/>
            <person name="Lutzoni F."/>
            <person name="Magnuson J."/>
            <person name="Mondo S."/>
            <person name="Nolan M."/>
            <person name="Ohm R."/>
            <person name="Pangilinan J."/>
            <person name="Park H.-J."/>
            <person name="Ramirez L."/>
            <person name="Alfaro M."/>
            <person name="Sun H."/>
            <person name="Tritt A."/>
            <person name="Yoshinaga Y."/>
            <person name="Zwiers L.-H."/>
            <person name="Turgeon B."/>
            <person name="Goodwin S."/>
            <person name="Spatafora J."/>
            <person name="Crous P."/>
            <person name="Grigoriev I."/>
        </authorList>
    </citation>
    <scope>NUCLEOTIDE SEQUENCE</scope>
    <source>
        <strain evidence="2">CBS 109.77</strain>
    </source>
</reference>
<keyword evidence="1" id="KW-1133">Transmembrane helix</keyword>
<accession>A0A6A6XH26</accession>
<organism evidence="2 3">
    <name type="scientific">Melanomma pulvis-pyrius CBS 109.77</name>
    <dbReference type="NCBI Taxonomy" id="1314802"/>
    <lineage>
        <taxon>Eukaryota</taxon>
        <taxon>Fungi</taxon>
        <taxon>Dikarya</taxon>
        <taxon>Ascomycota</taxon>
        <taxon>Pezizomycotina</taxon>
        <taxon>Dothideomycetes</taxon>
        <taxon>Pleosporomycetidae</taxon>
        <taxon>Pleosporales</taxon>
        <taxon>Melanommataceae</taxon>
        <taxon>Melanomma</taxon>
    </lineage>
</organism>
<protein>
    <submittedName>
        <fullName evidence="2">Uncharacterized protein</fullName>
    </submittedName>
</protein>
<keyword evidence="1" id="KW-0472">Membrane</keyword>
<dbReference type="AlphaFoldDB" id="A0A6A6XH26"/>
<name>A0A6A6XH26_9PLEO</name>
<dbReference type="Proteomes" id="UP000799757">
    <property type="component" value="Unassembled WGS sequence"/>
</dbReference>